<dbReference type="RefSeq" id="WP_344640241.1">
    <property type="nucleotide sequence ID" value="NZ_BAAATR010000042.1"/>
</dbReference>
<name>A0ABP5RQC4_9ACTN</name>
<gene>
    <name evidence="1" type="ORF">GCM10010430_66030</name>
</gene>
<keyword evidence="2" id="KW-1185">Reference proteome</keyword>
<evidence type="ECO:0000313" key="2">
    <source>
        <dbReference type="Proteomes" id="UP001500305"/>
    </source>
</evidence>
<dbReference type="InterPro" id="IPR046030">
    <property type="entry name" value="DUF5988"/>
</dbReference>
<accession>A0ABP5RQC4</accession>
<protein>
    <submittedName>
        <fullName evidence="1">Uncharacterized protein</fullName>
    </submittedName>
</protein>
<proteinExistence type="predicted"/>
<dbReference type="Pfam" id="PF19450">
    <property type="entry name" value="DUF5988"/>
    <property type="match status" value="1"/>
</dbReference>
<organism evidence="1 2">
    <name type="scientific">Kitasatospora cystarginea</name>
    <dbReference type="NCBI Taxonomy" id="58350"/>
    <lineage>
        <taxon>Bacteria</taxon>
        <taxon>Bacillati</taxon>
        <taxon>Actinomycetota</taxon>
        <taxon>Actinomycetes</taxon>
        <taxon>Kitasatosporales</taxon>
        <taxon>Streptomycetaceae</taxon>
        <taxon>Kitasatospora</taxon>
    </lineage>
</organism>
<sequence length="69" mass="8042">MPRSLSVLLEGGPDGMPRILNVLVDRFEDHIKVAYRNGYEHFEFANEFAAISDERLPVYRWVYRTAIAE</sequence>
<comment type="caution">
    <text evidence="1">The sequence shown here is derived from an EMBL/GenBank/DDBJ whole genome shotgun (WGS) entry which is preliminary data.</text>
</comment>
<dbReference type="Proteomes" id="UP001500305">
    <property type="component" value="Unassembled WGS sequence"/>
</dbReference>
<evidence type="ECO:0000313" key="1">
    <source>
        <dbReference type="EMBL" id="GAA2270959.1"/>
    </source>
</evidence>
<reference evidence="2" key="1">
    <citation type="journal article" date="2019" name="Int. J. Syst. Evol. Microbiol.">
        <title>The Global Catalogue of Microorganisms (GCM) 10K type strain sequencing project: providing services to taxonomists for standard genome sequencing and annotation.</title>
        <authorList>
            <consortium name="The Broad Institute Genomics Platform"/>
            <consortium name="The Broad Institute Genome Sequencing Center for Infectious Disease"/>
            <person name="Wu L."/>
            <person name="Ma J."/>
        </authorList>
    </citation>
    <scope>NUCLEOTIDE SEQUENCE [LARGE SCALE GENOMIC DNA]</scope>
    <source>
        <strain evidence="2">JCM 7356</strain>
    </source>
</reference>
<dbReference type="EMBL" id="BAAATR010000042">
    <property type="protein sequence ID" value="GAA2270959.1"/>
    <property type="molecule type" value="Genomic_DNA"/>
</dbReference>